<sequence>MPTPKQRSLLAAAGAVTAVLTLAAPSATAALDGPEPKAAAVTAVPGTVTEVPAAATEVPAAAAGSACVETRLFFGTERPDGGPDVTDEQFMAFVDRSVTPGFPDGLTVQDGRGQWRDANGTIEKERSYELTLLYPASQARARGPLIERIREAYRAAYGQESVARLDEPTLADF</sequence>
<gene>
    <name evidence="1" type="ORF">WKI67_12960</name>
</gene>
<proteinExistence type="predicted"/>
<evidence type="ECO:0000313" key="2">
    <source>
        <dbReference type="Proteomes" id="UP001377168"/>
    </source>
</evidence>
<evidence type="ECO:0000313" key="1">
    <source>
        <dbReference type="EMBL" id="MEJ8634298.1"/>
    </source>
</evidence>
<reference evidence="1" key="1">
    <citation type="submission" date="2024-03" db="EMBL/GenBank/DDBJ databases">
        <title>Novel Streptomyces species of biotechnological and ecological value are a feature of Machair soil.</title>
        <authorList>
            <person name="Prole J.R."/>
            <person name="Goodfellow M."/>
            <person name="Allenby N."/>
            <person name="Ward A.C."/>
        </authorList>
    </citation>
    <scope>NUCLEOTIDE SEQUENCE</scope>
    <source>
        <strain evidence="1">MS2.AVA.5</strain>
    </source>
</reference>
<comment type="caution">
    <text evidence="1">The sequence shown here is derived from an EMBL/GenBank/DDBJ whole genome shotgun (WGS) entry which is preliminary data.</text>
</comment>
<protein>
    <submittedName>
        <fullName evidence="1">DUF3574 domain-containing protein</fullName>
    </submittedName>
</protein>
<dbReference type="Proteomes" id="UP001377168">
    <property type="component" value="Unassembled WGS sequence"/>
</dbReference>
<keyword evidence="2" id="KW-1185">Reference proteome</keyword>
<name>A0ACC6PS37_9ACTN</name>
<dbReference type="EMBL" id="JBBKAJ010000022">
    <property type="protein sequence ID" value="MEJ8634298.1"/>
    <property type="molecule type" value="Genomic_DNA"/>
</dbReference>
<organism evidence="1 2">
    <name type="scientific">Streptomyces achmelvichensis</name>
    <dbReference type="NCBI Taxonomy" id="3134111"/>
    <lineage>
        <taxon>Bacteria</taxon>
        <taxon>Bacillati</taxon>
        <taxon>Actinomycetota</taxon>
        <taxon>Actinomycetes</taxon>
        <taxon>Kitasatosporales</taxon>
        <taxon>Streptomycetaceae</taxon>
        <taxon>Streptomyces</taxon>
    </lineage>
</organism>
<accession>A0ACC6PS37</accession>